<evidence type="ECO:0000256" key="2">
    <source>
        <dbReference type="ARBA" id="ARBA00025265"/>
    </source>
</evidence>
<proteinExistence type="inferred from homology"/>
<comment type="similarity">
    <text evidence="1">Belongs to the MinE family.</text>
</comment>
<dbReference type="OrthoDB" id="1923340at2"/>
<sequence>MSVPSVDVAKERLKTLLLADRMQCTPETAEKFSADIYHTISKYLEINPKDFNIQITHTDIHIKITGEKH</sequence>
<evidence type="ECO:0000313" key="3">
    <source>
        <dbReference type="EMBL" id="TCS82882.1"/>
    </source>
</evidence>
<comment type="function">
    <text evidence="2">Prevents the cell division inhibition by proteins MinC and MinD at internal division sites while permitting inhibition at polar sites. This ensures cell division at the proper site by restricting the formation of a division septum at the midpoint of the long axis of the cell.</text>
</comment>
<comment type="caution">
    <text evidence="3">The sequence shown here is derived from an EMBL/GenBank/DDBJ whole genome shotgun (WGS) entry which is preliminary data.</text>
</comment>
<name>A0A4R3KHD5_9FIRM</name>
<keyword evidence="3" id="KW-0131">Cell cycle</keyword>
<protein>
    <submittedName>
        <fullName evidence="3">Cell division topological specificity factor</fullName>
    </submittedName>
</protein>
<evidence type="ECO:0000256" key="1">
    <source>
        <dbReference type="ARBA" id="ARBA00008168"/>
    </source>
</evidence>
<dbReference type="SUPFAM" id="SSF55229">
    <property type="entry name" value="Cell division protein MinE topological specificity domain"/>
    <property type="match status" value="1"/>
</dbReference>
<dbReference type="GO" id="GO:0051301">
    <property type="term" value="P:cell division"/>
    <property type="evidence" value="ECO:0007669"/>
    <property type="project" value="UniProtKB-KW"/>
</dbReference>
<dbReference type="InterPro" id="IPR036707">
    <property type="entry name" value="MinE_sf"/>
</dbReference>
<dbReference type="Proteomes" id="UP000295726">
    <property type="component" value="Unassembled WGS sequence"/>
</dbReference>
<dbReference type="AlphaFoldDB" id="A0A4R3KHD5"/>
<reference evidence="3 4" key="1">
    <citation type="submission" date="2019-03" db="EMBL/GenBank/DDBJ databases">
        <title>Genomic Encyclopedia of Type Strains, Phase IV (KMG-IV): sequencing the most valuable type-strain genomes for metagenomic binning, comparative biology and taxonomic classification.</title>
        <authorList>
            <person name="Goeker M."/>
        </authorList>
    </citation>
    <scope>NUCLEOTIDE SEQUENCE [LARGE SCALE GENOMIC DNA]</scope>
    <source>
        <strain evidence="3 4">DSM 29489</strain>
    </source>
</reference>
<dbReference type="RefSeq" id="WP_132378156.1">
    <property type="nucleotide sequence ID" value="NZ_DAIPCY010000001.1"/>
</dbReference>
<accession>A0A4R3KHD5</accession>
<dbReference type="EMBL" id="SLZZ01000001">
    <property type="protein sequence ID" value="TCS82882.1"/>
    <property type="molecule type" value="Genomic_DNA"/>
</dbReference>
<gene>
    <name evidence="3" type="ORF">EDD59_101294</name>
</gene>
<dbReference type="InterPro" id="IPR005527">
    <property type="entry name" value="MinE"/>
</dbReference>
<dbReference type="Pfam" id="PF03776">
    <property type="entry name" value="MinE"/>
    <property type="match status" value="1"/>
</dbReference>
<keyword evidence="4" id="KW-1185">Reference proteome</keyword>
<keyword evidence="3" id="KW-0132">Cell division</keyword>
<dbReference type="GO" id="GO:0032955">
    <property type="term" value="P:regulation of division septum assembly"/>
    <property type="evidence" value="ECO:0007669"/>
    <property type="project" value="InterPro"/>
</dbReference>
<organism evidence="3 4">
    <name type="scientific">Muricomes intestini</name>
    <dbReference type="NCBI Taxonomy" id="1796634"/>
    <lineage>
        <taxon>Bacteria</taxon>
        <taxon>Bacillati</taxon>
        <taxon>Bacillota</taxon>
        <taxon>Clostridia</taxon>
        <taxon>Lachnospirales</taxon>
        <taxon>Lachnospiraceae</taxon>
        <taxon>Muricomes</taxon>
    </lineage>
</organism>
<evidence type="ECO:0000313" key="4">
    <source>
        <dbReference type="Proteomes" id="UP000295726"/>
    </source>
</evidence>
<dbReference type="Gene3D" id="3.30.1070.10">
    <property type="entry name" value="Cell division topological specificity factor MinE"/>
    <property type="match status" value="1"/>
</dbReference>